<dbReference type="Gene3D" id="3.40.630.10">
    <property type="entry name" value="Zn peptidases"/>
    <property type="match status" value="1"/>
</dbReference>
<proteinExistence type="inferred from homology"/>
<organism evidence="6 7">
    <name type="scientific">Candidatus Methanoperedens nitratireducens</name>
    <dbReference type="NCBI Taxonomy" id="1392998"/>
    <lineage>
        <taxon>Archaea</taxon>
        <taxon>Methanobacteriati</taxon>
        <taxon>Methanobacteriota</taxon>
        <taxon>Stenosarchaea group</taxon>
        <taxon>Methanomicrobia</taxon>
        <taxon>Methanosarcinales</taxon>
        <taxon>ANME-2 cluster</taxon>
        <taxon>Candidatus Methanoperedentaceae</taxon>
        <taxon>Candidatus Methanoperedens</taxon>
    </lineage>
</organism>
<dbReference type="GO" id="GO:0004177">
    <property type="term" value="F:aminopeptidase activity"/>
    <property type="evidence" value="ECO:0007669"/>
    <property type="project" value="UniProtKB-KW"/>
</dbReference>
<keyword evidence="4" id="KW-0479">Metal-binding</keyword>
<dbReference type="GO" id="GO:0046872">
    <property type="term" value="F:metal ion binding"/>
    <property type="evidence" value="ECO:0007669"/>
    <property type="project" value="UniProtKB-KW"/>
</dbReference>
<evidence type="ECO:0000313" key="6">
    <source>
        <dbReference type="EMBL" id="KPQ45058.1"/>
    </source>
</evidence>
<evidence type="ECO:0000256" key="3">
    <source>
        <dbReference type="ARBA" id="ARBA00022670"/>
    </source>
</evidence>
<name>A0A0N8KRI8_9EURY</name>
<dbReference type="InterPro" id="IPR023367">
    <property type="entry name" value="Peptidase_M42_dom2"/>
</dbReference>
<sequence>MKKEETKKPVKAKDMFIDVGARSKDDAEKSGVFPGTPITSDTEFKPLCNDFVTGKALDDRGGCAVLIEALQRIKNVKATIHAVFTVQEEVGLKGGRTSAFGLDPDVALVSEVTFTGDHPGIEKKDSALEIGKGPVITVSDAEGRGIIVSEPVLKWLQNAAGNIPYQLKVGSGGQTDASIIHLTREGIPTGVISTPSRYIHTPVNVLSMNDLENSVKLIVRAVETVDQFF</sequence>
<dbReference type="PATRIC" id="fig|1719120.3.peg.417"/>
<protein>
    <submittedName>
        <fullName evidence="6">Cellulase</fullName>
    </submittedName>
</protein>
<dbReference type="PANTHER" id="PTHR32481:SF0">
    <property type="entry name" value="AMINOPEPTIDASE YPDE-RELATED"/>
    <property type="match status" value="1"/>
</dbReference>
<dbReference type="AlphaFoldDB" id="A0A0N8KRI8"/>
<keyword evidence="3" id="KW-0645">Protease</keyword>
<accession>A0A0N8KRI8</accession>
<dbReference type="PANTHER" id="PTHR32481">
    <property type="entry name" value="AMINOPEPTIDASE"/>
    <property type="match status" value="1"/>
</dbReference>
<comment type="caution">
    <text evidence="6">The sequence shown here is derived from an EMBL/GenBank/DDBJ whole genome shotgun (WGS) entry which is preliminary data.</text>
</comment>
<dbReference type="Gene3D" id="2.40.30.40">
    <property type="entry name" value="Peptidase M42, domain 2"/>
    <property type="match status" value="1"/>
</dbReference>
<dbReference type="SUPFAM" id="SSF101821">
    <property type="entry name" value="Aminopeptidase/glucanase lid domain"/>
    <property type="match status" value="1"/>
</dbReference>
<reference evidence="6 7" key="1">
    <citation type="submission" date="2015-09" db="EMBL/GenBank/DDBJ databases">
        <title>A metagenomics-based metabolic model of nitrate-dependent anaerobic oxidation of methane by Methanoperedens-like archaea.</title>
        <authorList>
            <person name="Arshad A."/>
            <person name="Speth D.R."/>
            <person name="De Graaf R.M."/>
            <person name="Op Den Camp H.J."/>
            <person name="Jetten M.S."/>
            <person name="Welte C.U."/>
        </authorList>
    </citation>
    <scope>NUCLEOTIDE SEQUENCE [LARGE SCALE GENOMIC DNA]</scope>
</reference>
<evidence type="ECO:0000256" key="2">
    <source>
        <dbReference type="ARBA" id="ARBA00022438"/>
    </source>
</evidence>
<keyword evidence="5" id="KW-0378">Hydrolase</keyword>
<keyword evidence="2" id="KW-0031">Aminopeptidase</keyword>
<dbReference type="InterPro" id="IPR051464">
    <property type="entry name" value="Peptidase_M42_aminopept"/>
</dbReference>
<dbReference type="SUPFAM" id="SSF53187">
    <property type="entry name" value="Zn-dependent exopeptidases"/>
    <property type="match status" value="1"/>
</dbReference>
<dbReference type="InterPro" id="IPR008007">
    <property type="entry name" value="Peptidase_M42"/>
</dbReference>
<dbReference type="Pfam" id="PF05343">
    <property type="entry name" value="Peptidase_M42"/>
    <property type="match status" value="1"/>
</dbReference>
<dbReference type="Proteomes" id="UP000050360">
    <property type="component" value="Unassembled WGS sequence"/>
</dbReference>
<evidence type="ECO:0000256" key="1">
    <source>
        <dbReference type="ARBA" id="ARBA00006272"/>
    </source>
</evidence>
<comment type="similarity">
    <text evidence="1">Belongs to the peptidase M42 family.</text>
</comment>
<evidence type="ECO:0000313" key="7">
    <source>
        <dbReference type="Proteomes" id="UP000050360"/>
    </source>
</evidence>
<evidence type="ECO:0000256" key="5">
    <source>
        <dbReference type="ARBA" id="ARBA00022801"/>
    </source>
</evidence>
<dbReference type="EMBL" id="LKCM01000030">
    <property type="protein sequence ID" value="KPQ45058.1"/>
    <property type="molecule type" value="Genomic_DNA"/>
</dbReference>
<dbReference type="GO" id="GO:0006508">
    <property type="term" value="P:proteolysis"/>
    <property type="evidence" value="ECO:0007669"/>
    <property type="project" value="UniProtKB-KW"/>
</dbReference>
<gene>
    <name evidence="6" type="ORF">MPEBLZ_00384</name>
</gene>
<evidence type="ECO:0000256" key="4">
    <source>
        <dbReference type="ARBA" id="ARBA00022723"/>
    </source>
</evidence>